<proteinExistence type="predicted"/>
<evidence type="ECO:0000313" key="2">
    <source>
        <dbReference type="EMBL" id="UJO11548.1"/>
    </source>
</evidence>
<accession>A0A9Q8P341</accession>
<organism evidence="2 3">
    <name type="scientific">Passalora fulva</name>
    <name type="common">Tomato leaf mold</name>
    <name type="synonym">Cladosporium fulvum</name>
    <dbReference type="NCBI Taxonomy" id="5499"/>
    <lineage>
        <taxon>Eukaryota</taxon>
        <taxon>Fungi</taxon>
        <taxon>Dikarya</taxon>
        <taxon>Ascomycota</taxon>
        <taxon>Pezizomycotina</taxon>
        <taxon>Dothideomycetes</taxon>
        <taxon>Dothideomycetidae</taxon>
        <taxon>Mycosphaerellales</taxon>
        <taxon>Mycosphaerellaceae</taxon>
        <taxon>Fulvia</taxon>
    </lineage>
</organism>
<keyword evidence="3" id="KW-1185">Reference proteome</keyword>
<keyword evidence="1" id="KW-0732">Signal</keyword>
<name>A0A9Q8P341_PASFU</name>
<dbReference type="KEGG" id="ffu:CLAFUR5_00251"/>
<dbReference type="OMA" id="TEYRGCI"/>
<dbReference type="GeneID" id="71980129"/>
<dbReference type="Proteomes" id="UP000756132">
    <property type="component" value="Chromosome 1"/>
</dbReference>
<dbReference type="EMBL" id="CP090163">
    <property type="protein sequence ID" value="UJO11548.1"/>
    <property type="molecule type" value="Genomic_DNA"/>
</dbReference>
<reference evidence="2" key="1">
    <citation type="submission" date="2021-12" db="EMBL/GenBank/DDBJ databases">
        <authorList>
            <person name="Zaccaron A."/>
            <person name="Stergiopoulos I."/>
        </authorList>
    </citation>
    <scope>NUCLEOTIDE SEQUENCE</scope>
    <source>
        <strain evidence="2">Race5_Kim</strain>
    </source>
</reference>
<evidence type="ECO:0000313" key="3">
    <source>
        <dbReference type="Proteomes" id="UP000756132"/>
    </source>
</evidence>
<dbReference type="RefSeq" id="XP_047755914.1">
    <property type="nucleotide sequence ID" value="XM_047899399.1"/>
</dbReference>
<reference evidence="2" key="2">
    <citation type="journal article" date="2022" name="Microb. Genom.">
        <title>A chromosome-scale genome assembly of the tomato pathogen Cladosporium fulvum reveals a compartmentalized genome architecture and the presence of a dispensable chromosome.</title>
        <authorList>
            <person name="Zaccaron A.Z."/>
            <person name="Chen L.H."/>
            <person name="Samaras A."/>
            <person name="Stergiopoulos I."/>
        </authorList>
    </citation>
    <scope>NUCLEOTIDE SEQUENCE</scope>
    <source>
        <strain evidence="2">Race5_Kim</strain>
    </source>
</reference>
<gene>
    <name evidence="2" type="ORF">CLAFUR5_00251</name>
</gene>
<protein>
    <submittedName>
        <fullName evidence="2">Uncharacterized protein</fullName>
    </submittedName>
</protein>
<feature type="chain" id="PRO_5040172266" evidence="1">
    <location>
        <begin position="21"/>
        <end position="126"/>
    </location>
</feature>
<feature type="signal peptide" evidence="1">
    <location>
        <begin position="1"/>
        <end position="20"/>
    </location>
</feature>
<evidence type="ECO:0000256" key="1">
    <source>
        <dbReference type="SAM" id="SignalP"/>
    </source>
</evidence>
<sequence>MFSLTTTTILLATLTSLTLAAPTAQAPPSYSSPPAPQPLGISLSTDAHCSTLTSSTPTSLVNGTCYPVPSGFASMEVYAPPIHGLLTVFATGECVVGNDTQYFSTEYRGCMGLKGEGRGIMYTAQA</sequence>
<dbReference type="AlphaFoldDB" id="A0A9Q8P341"/>